<proteinExistence type="predicted"/>
<accession>A0A3P6DC69</accession>
<feature type="compositionally biased region" description="Acidic residues" evidence="1">
    <location>
        <begin position="114"/>
        <end position="125"/>
    </location>
</feature>
<dbReference type="AlphaFoldDB" id="A0A3P6DC69"/>
<evidence type="ECO:0000313" key="2">
    <source>
        <dbReference type="EMBL" id="VDD24870.1"/>
    </source>
</evidence>
<reference evidence="2" key="1">
    <citation type="submission" date="2018-11" db="EMBL/GenBank/DDBJ databases">
        <authorList>
            <consortium name="Genoscope - CEA"/>
            <person name="William W."/>
        </authorList>
    </citation>
    <scope>NUCLEOTIDE SEQUENCE</scope>
</reference>
<gene>
    <name evidence="2" type="ORF">BOLC2T10404H</name>
</gene>
<feature type="region of interest" description="Disordered" evidence="1">
    <location>
        <begin position="62"/>
        <end position="125"/>
    </location>
</feature>
<protein>
    <submittedName>
        <fullName evidence="2">Uncharacterized protein</fullName>
    </submittedName>
</protein>
<name>A0A3P6DC69_BRAOL</name>
<feature type="compositionally biased region" description="Acidic residues" evidence="1">
    <location>
        <begin position="94"/>
        <end position="103"/>
    </location>
</feature>
<dbReference type="EMBL" id="LR031874">
    <property type="protein sequence ID" value="VDD24870.1"/>
    <property type="molecule type" value="Genomic_DNA"/>
</dbReference>
<evidence type="ECO:0000256" key="1">
    <source>
        <dbReference type="SAM" id="MobiDB-lite"/>
    </source>
</evidence>
<organism evidence="2">
    <name type="scientific">Brassica oleracea</name>
    <name type="common">Wild cabbage</name>
    <dbReference type="NCBI Taxonomy" id="3712"/>
    <lineage>
        <taxon>Eukaryota</taxon>
        <taxon>Viridiplantae</taxon>
        <taxon>Streptophyta</taxon>
        <taxon>Embryophyta</taxon>
        <taxon>Tracheophyta</taxon>
        <taxon>Spermatophyta</taxon>
        <taxon>Magnoliopsida</taxon>
        <taxon>eudicotyledons</taxon>
        <taxon>Gunneridae</taxon>
        <taxon>Pentapetalae</taxon>
        <taxon>rosids</taxon>
        <taxon>malvids</taxon>
        <taxon>Brassicales</taxon>
        <taxon>Brassicaceae</taxon>
        <taxon>Brassiceae</taxon>
        <taxon>Brassica</taxon>
    </lineage>
</organism>
<sequence>MTFSLISIPLSKLGMQVHDDRPAEKKYGRVANGDVCTLLDFGEFLSYLDVIMSLCWNKLNRDDGDEGDAEREFPSIGASNGDGDRWGPLGADKCEDDVPEDKELESVVEGNKDGDDEDDNDEVTI</sequence>